<protein>
    <submittedName>
        <fullName evidence="1">SUKH-4 family immunity protein</fullName>
    </submittedName>
</protein>
<gene>
    <name evidence="1" type="ORF">ACFO4E_00770</name>
</gene>
<dbReference type="Proteomes" id="UP001595923">
    <property type="component" value="Unassembled WGS sequence"/>
</dbReference>
<dbReference type="Pfam" id="PF14435">
    <property type="entry name" value="SUKH-4"/>
    <property type="match status" value="1"/>
</dbReference>
<sequence>MITREQAAAAADAWLNGTAPPERRRAVQMQEFDLGWIVWATSPLPENDLLAGERRPPAEVGGSRGVIDRWSGELTAWPMVGVDEVARMYRERRGGAQRAAAAPAAPPAVGPGNMVVFSYRDASGQESYANGLSGPGTPPPEFQIWGDLRGKGVRPEDVVAVHSDLEAADLPGAYRAKFLRETFPAAQTSHSHRYGADRAQRTRGMAALVEQSDAMRRMSGGAPRPAAAPAPVAFPARPPAPLPDAGLAALLGDAFSDVRRYEPALLARTRLPEATRATLATAGLPGVVPYFFAADTPAGPPAGGLLTDAAAHMRARGTRADEAALAVLAGHVRIGSDGGTAVTVQCIGGENGIGEGCVWSVDITTGIGRYINGSVGGFARCLAAVAGVLPRLRGTDPHAAGAVVAEFQDAVAAIDPSALGDPENWWSVVVEQMWDGLL</sequence>
<dbReference type="EMBL" id="JBHSFQ010000001">
    <property type="protein sequence ID" value="MFC4560380.1"/>
    <property type="molecule type" value="Genomic_DNA"/>
</dbReference>
<evidence type="ECO:0000313" key="2">
    <source>
        <dbReference type="Proteomes" id="UP001595923"/>
    </source>
</evidence>
<dbReference type="InterPro" id="IPR025851">
    <property type="entry name" value="SUKH-4"/>
</dbReference>
<keyword evidence="2" id="KW-1185">Reference proteome</keyword>
<organism evidence="1 2">
    <name type="scientific">Nocardiopsis mangrovi</name>
    <dbReference type="NCBI Taxonomy" id="1179818"/>
    <lineage>
        <taxon>Bacteria</taxon>
        <taxon>Bacillati</taxon>
        <taxon>Actinomycetota</taxon>
        <taxon>Actinomycetes</taxon>
        <taxon>Streptosporangiales</taxon>
        <taxon>Nocardiopsidaceae</taxon>
        <taxon>Nocardiopsis</taxon>
    </lineage>
</organism>
<dbReference type="RefSeq" id="WP_378570474.1">
    <property type="nucleotide sequence ID" value="NZ_JBHSFQ010000001.1"/>
</dbReference>
<evidence type="ECO:0000313" key="1">
    <source>
        <dbReference type="EMBL" id="MFC4560380.1"/>
    </source>
</evidence>
<reference evidence="2" key="1">
    <citation type="journal article" date="2019" name="Int. J. Syst. Evol. Microbiol.">
        <title>The Global Catalogue of Microorganisms (GCM) 10K type strain sequencing project: providing services to taxonomists for standard genome sequencing and annotation.</title>
        <authorList>
            <consortium name="The Broad Institute Genomics Platform"/>
            <consortium name="The Broad Institute Genome Sequencing Center for Infectious Disease"/>
            <person name="Wu L."/>
            <person name="Ma J."/>
        </authorList>
    </citation>
    <scope>NUCLEOTIDE SEQUENCE [LARGE SCALE GENOMIC DNA]</scope>
    <source>
        <strain evidence="2">XZYJ18</strain>
    </source>
</reference>
<accession>A0ABV9DNG9</accession>
<dbReference type="Pfam" id="PF14440">
    <property type="entry name" value="XOO_2897-deam"/>
    <property type="match status" value="1"/>
</dbReference>
<comment type="caution">
    <text evidence="1">The sequence shown here is derived from an EMBL/GenBank/DDBJ whole genome shotgun (WGS) entry which is preliminary data.</text>
</comment>
<name>A0ABV9DNG9_9ACTN</name>
<proteinExistence type="predicted"/>
<dbReference type="InterPro" id="IPR032722">
    <property type="entry name" value="Deaminase_XOO_2897"/>
</dbReference>